<feature type="transmembrane region" description="Helical" evidence="1">
    <location>
        <begin position="124"/>
        <end position="142"/>
    </location>
</feature>
<feature type="transmembrane region" description="Helical" evidence="1">
    <location>
        <begin position="327"/>
        <end position="343"/>
    </location>
</feature>
<reference evidence="2 3" key="1">
    <citation type="submission" date="2020-11" db="EMBL/GenBank/DDBJ databases">
        <title>Kaistella gelatinilytica sp. nov., a flavobacterium isolated from Antarctic Soil.</title>
        <authorList>
            <person name="Li J."/>
        </authorList>
    </citation>
    <scope>NUCLEOTIDE SEQUENCE [LARGE SCALE GENOMIC DNA]</scope>
    <source>
        <strain evidence="2 3">G5-32</strain>
    </source>
</reference>
<organism evidence="2 3">
    <name type="scientific">Kaistella gelatinilytica</name>
    <dbReference type="NCBI Taxonomy" id="2787636"/>
    <lineage>
        <taxon>Bacteria</taxon>
        <taxon>Pseudomonadati</taxon>
        <taxon>Bacteroidota</taxon>
        <taxon>Flavobacteriia</taxon>
        <taxon>Flavobacteriales</taxon>
        <taxon>Weeksellaceae</taxon>
        <taxon>Chryseobacterium group</taxon>
        <taxon>Kaistella</taxon>
    </lineage>
</organism>
<evidence type="ECO:0000313" key="2">
    <source>
        <dbReference type="EMBL" id="MBF8458150.1"/>
    </source>
</evidence>
<feature type="transmembrane region" description="Helical" evidence="1">
    <location>
        <begin position="154"/>
        <end position="173"/>
    </location>
</feature>
<evidence type="ECO:0008006" key="4">
    <source>
        <dbReference type="Google" id="ProtNLM"/>
    </source>
</evidence>
<protein>
    <recommendedName>
        <fullName evidence="4">Dolichyl-phosphate-mannose-protein mannosyltransferase</fullName>
    </recommendedName>
</protein>
<dbReference type="RefSeq" id="WP_196080602.1">
    <property type="nucleotide sequence ID" value="NZ_JADPVI010000004.1"/>
</dbReference>
<keyword evidence="1" id="KW-0472">Membrane</keyword>
<accession>A0ABS0FEL8</accession>
<gene>
    <name evidence="2" type="ORF">IV494_13280</name>
</gene>
<evidence type="ECO:0000256" key="1">
    <source>
        <dbReference type="SAM" id="Phobius"/>
    </source>
</evidence>
<feature type="transmembrane region" description="Helical" evidence="1">
    <location>
        <begin position="6"/>
        <end position="27"/>
    </location>
</feature>
<keyword evidence="3" id="KW-1185">Reference proteome</keyword>
<keyword evidence="1" id="KW-0812">Transmembrane</keyword>
<dbReference type="Proteomes" id="UP000660070">
    <property type="component" value="Unassembled WGS sequence"/>
</dbReference>
<feature type="transmembrane region" description="Helical" evidence="1">
    <location>
        <begin position="349"/>
        <end position="367"/>
    </location>
</feature>
<dbReference type="EMBL" id="JADPVI010000004">
    <property type="protein sequence ID" value="MBF8458150.1"/>
    <property type="molecule type" value="Genomic_DNA"/>
</dbReference>
<feature type="transmembrane region" description="Helical" evidence="1">
    <location>
        <begin position="99"/>
        <end position="118"/>
    </location>
</feature>
<sequence>MTFEKWSNKIYLLILFTISFVLFYLNFENREYGWDMPGYLGSYYLVENPSNNLNIQENVYALIKSEAPKFQYEKMVGFHVKGNWNDWISKNGDAFNLQISYYSIKVFYVFLIFCFHKIGFSLPIAAFLPNIISFFIFGFVLYSIFKEILKDKKLIPFILTLIVLLIPPFRYLATIPSPDMLTVLILTWFGYSVVKKQELYIQFMILMLVIFSRPDFIIFGISYLGIYFLYHLYKKRKINWMPIVFGVGMMATYFLILKINNYPGWKDVFYDSFIQRRMIITGNANFSFHEYRQVFLDNITNFKKITLISLVCLIAVFYFTKDLWVRSLAALLVLNVFFKFAFFPAPGEYRFFIGFILLLFITSVYSAKDKIRNLTR</sequence>
<evidence type="ECO:0000313" key="3">
    <source>
        <dbReference type="Proteomes" id="UP000660070"/>
    </source>
</evidence>
<keyword evidence="1" id="KW-1133">Transmembrane helix</keyword>
<feature type="transmembrane region" description="Helical" evidence="1">
    <location>
        <begin position="302"/>
        <end position="320"/>
    </location>
</feature>
<proteinExistence type="predicted"/>
<feature type="transmembrane region" description="Helical" evidence="1">
    <location>
        <begin position="199"/>
        <end position="226"/>
    </location>
</feature>
<feature type="transmembrane region" description="Helical" evidence="1">
    <location>
        <begin position="238"/>
        <end position="256"/>
    </location>
</feature>
<name>A0ABS0FEL8_9FLAO</name>
<comment type="caution">
    <text evidence="2">The sequence shown here is derived from an EMBL/GenBank/DDBJ whole genome shotgun (WGS) entry which is preliminary data.</text>
</comment>